<dbReference type="Gene3D" id="2.10.260.10">
    <property type="match status" value="1"/>
</dbReference>
<dbReference type="NCBIfam" id="TIGR01439">
    <property type="entry name" value="lp_hng_hel_AbrB"/>
    <property type="match status" value="1"/>
</dbReference>
<dbReference type="InterPro" id="IPR037914">
    <property type="entry name" value="SpoVT-AbrB_sf"/>
</dbReference>
<gene>
    <name evidence="3" type="ORF">MTY_2552</name>
</gene>
<dbReference type="EMBL" id="DF238840">
    <property type="protein sequence ID" value="GAF27211.1"/>
    <property type="molecule type" value="Genomic_DNA"/>
</dbReference>
<evidence type="ECO:0000259" key="2">
    <source>
        <dbReference type="PROSITE" id="PS51740"/>
    </source>
</evidence>
<accession>A0A0S6UJQ6</accession>
<dbReference type="InterPro" id="IPR007159">
    <property type="entry name" value="SpoVT-AbrB_dom"/>
</dbReference>
<dbReference type="InterPro" id="IPR052975">
    <property type="entry name" value="Repressor-like_regulatory"/>
</dbReference>
<dbReference type="SMART" id="SM00966">
    <property type="entry name" value="SpoVT_AbrB"/>
    <property type="match status" value="1"/>
</dbReference>
<dbReference type="Proteomes" id="UP000063718">
    <property type="component" value="Unassembled WGS sequence"/>
</dbReference>
<dbReference type="PANTHER" id="PTHR34860:SF6">
    <property type="entry name" value="REPRESSOR-LIKE PROTEIN SSO7C3"/>
    <property type="match status" value="1"/>
</dbReference>
<proteinExistence type="predicted"/>
<organism evidence="3">
    <name type="scientific">Moorella thermoacetica Y72</name>
    <dbReference type="NCBI Taxonomy" id="1325331"/>
    <lineage>
        <taxon>Bacteria</taxon>
        <taxon>Bacillati</taxon>
        <taxon>Bacillota</taxon>
        <taxon>Clostridia</taxon>
        <taxon>Neomoorellales</taxon>
        <taxon>Neomoorellaceae</taxon>
        <taxon>Neomoorella</taxon>
    </lineage>
</organism>
<evidence type="ECO:0000256" key="1">
    <source>
        <dbReference type="PROSITE-ProRule" id="PRU01076"/>
    </source>
</evidence>
<name>A0A0S6UJQ6_NEOTH</name>
<keyword evidence="1" id="KW-0238">DNA-binding</keyword>
<dbReference type="PANTHER" id="PTHR34860">
    <property type="entry name" value="REPRESSOR-LIKE PROTEIN SSO7C3"/>
    <property type="match status" value="1"/>
</dbReference>
<dbReference type="SUPFAM" id="SSF89447">
    <property type="entry name" value="AbrB/MazE/MraZ-like"/>
    <property type="match status" value="1"/>
</dbReference>
<dbReference type="PROSITE" id="PS51740">
    <property type="entry name" value="SPOVT_ABRB"/>
    <property type="match status" value="1"/>
</dbReference>
<dbReference type="Pfam" id="PF04014">
    <property type="entry name" value="MazE_antitoxin"/>
    <property type="match status" value="1"/>
</dbReference>
<sequence length="87" mass="9898">MQDMIKVSSKGQIVLPAKLRKKACIKKGDILIVNLVGDKVVIEPLNKSKKEDWQQILEETAGIWPHVDSKYVEELRSAAQKRLEETL</sequence>
<evidence type="ECO:0000313" key="3">
    <source>
        <dbReference type="EMBL" id="GAF27211.1"/>
    </source>
</evidence>
<reference evidence="3" key="1">
    <citation type="journal article" date="2014" name="Gene">
        <title>Genome-guided analysis of transformation efficiency and carbon dioxide assimilation by Moorella thermoacetica Y72.</title>
        <authorList>
            <person name="Tsukahara K."/>
            <person name="Kita A."/>
            <person name="Nakashimada Y."/>
            <person name="Hoshino T."/>
            <person name="Murakami K."/>
        </authorList>
    </citation>
    <scope>NUCLEOTIDE SEQUENCE [LARGE SCALE GENOMIC DNA]</scope>
    <source>
        <strain evidence="3">Y72</strain>
    </source>
</reference>
<dbReference type="AlphaFoldDB" id="A0A0S6UJQ6"/>
<feature type="domain" description="SpoVT-AbrB" evidence="2">
    <location>
        <begin position="2"/>
        <end position="47"/>
    </location>
</feature>
<protein>
    <submittedName>
        <fullName evidence="3">Regulators of stationary/sporulation gene expression</fullName>
    </submittedName>
</protein>
<dbReference type="GO" id="GO:0003677">
    <property type="term" value="F:DNA binding"/>
    <property type="evidence" value="ECO:0007669"/>
    <property type="project" value="UniProtKB-UniRule"/>
</dbReference>